<accession>A0A922J2X0</accession>
<gene>
    <name evidence="2" type="ORF">I3842_10G051100</name>
</gene>
<reference evidence="2" key="1">
    <citation type="submission" date="2021-01" db="EMBL/GenBank/DDBJ databases">
        <authorList>
            <person name="Lovell J.T."/>
            <person name="Bentley N."/>
            <person name="Bhattarai G."/>
            <person name="Jenkins J.W."/>
            <person name="Sreedasyam A."/>
            <person name="Alarcon Y."/>
            <person name="Bock C."/>
            <person name="Boston L."/>
            <person name="Carlson J."/>
            <person name="Cervantes K."/>
            <person name="Clermont K."/>
            <person name="Krom N."/>
            <person name="Kubenka K."/>
            <person name="Mamidi S."/>
            <person name="Mattison C."/>
            <person name="Monteros M."/>
            <person name="Pisani C."/>
            <person name="Plott C."/>
            <person name="Rajasekar S."/>
            <person name="Rhein H.S."/>
            <person name="Rohla C."/>
            <person name="Song M."/>
            <person name="Hilaire R.S."/>
            <person name="Shu S."/>
            <person name="Wells L."/>
            <person name="Wang X."/>
            <person name="Webber J."/>
            <person name="Heerema R.J."/>
            <person name="Klein P."/>
            <person name="Conner P."/>
            <person name="Grauke L."/>
            <person name="Grimwood J."/>
            <person name="Schmutz J."/>
            <person name="Randall J.J."/>
        </authorList>
    </citation>
    <scope>NUCLEOTIDE SEQUENCE</scope>
    <source>
        <tissue evidence="2">Leaf</tissue>
    </source>
</reference>
<dbReference type="Proteomes" id="UP000811246">
    <property type="component" value="Chromosome 10"/>
</dbReference>
<name>A0A922J2X0_CARIL</name>
<keyword evidence="1" id="KW-0812">Transmembrane</keyword>
<keyword evidence="1" id="KW-0472">Membrane</keyword>
<evidence type="ECO:0000313" key="2">
    <source>
        <dbReference type="EMBL" id="KAG6691148.1"/>
    </source>
</evidence>
<protein>
    <submittedName>
        <fullName evidence="2">Uncharacterized protein</fullName>
    </submittedName>
</protein>
<feature type="transmembrane region" description="Helical" evidence="1">
    <location>
        <begin position="30"/>
        <end position="52"/>
    </location>
</feature>
<sequence length="120" mass="13745">MSFSFFKHYFYYFYSLLSEEHIPRTSNCSFFHFGFSFSPFFSFLSSPLFLLLPKWLSLLTARPHIVSLSCCSWLDFFTVGAALHGSALHGSLCFGFITNRDPSTTQPKSPSLQTRNRVCS</sequence>
<organism evidence="2 3">
    <name type="scientific">Carya illinoinensis</name>
    <name type="common">Pecan</name>
    <dbReference type="NCBI Taxonomy" id="32201"/>
    <lineage>
        <taxon>Eukaryota</taxon>
        <taxon>Viridiplantae</taxon>
        <taxon>Streptophyta</taxon>
        <taxon>Embryophyta</taxon>
        <taxon>Tracheophyta</taxon>
        <taxon>Spermatophyta</taxon>
        <taxon>Magnoliopsida</taxon>
        <taxon>eudicotyledons</taxon>
        <taxon>Gunneridae</taxon>
        <taxon>Pentapetalae</taxon>
        <taxon>rosids</taxon>
        <taxon>fabids</taxon>
        <taxon>Fagales</taxon>
        <taxon>Juglandaceae</taxon>
        <taxon>Carya</taxon>
    </lineage>
</organism>
<dbReference type="EMBL" id="CM031834">
    <property type="protein sequence ID" value="KAG6691148.1"/>
    <property type="molecule type" value="Genomic_DNA"/>
</dbReference>
<dbReference type="AlphaFoldDB" id="A0A922J2X0"/>
<keyword evidence="1" id="KW-1133">Transmembrane helix</keyword>
<comment type="caution">
    <text evidence="2">The sequence shown here is derived from an EMBL/GenBank/DDBJ whole genome shotgun (WGS) entry which is preliminary data.</text>
</comment>
<evidence type="ECO:0000313" key="3">
    <source>
        <dbReference type="Proteomes" id="UP000811246"/>
    </source>
</evidence>
<evidence type="ECO:0000256" key="1">
    <source>
        <dbReference type="SAM" id="Phobius"/>
    </source>
</evidence>
<proteinExistence type="predicted"/>